<dbReference type="InterPro" id="IPR012296">
    <property type="entry name" value="Nuclease_put_TT1808"/>
</dbReference>
<comment type="caution">
    <text evidence="2">The sequence shown here is derived from an EMBL/GenBank/DDBJ whole genome shotgun (WGS) entry which is preliminary data.</text>
</comment>
<dbReference type="Gene3D" id="3.90.1570.10">
    <property type="entry name" value="tt1808, chain A"/>
    <property type="match status" value="1"/>
</dbReference>
<protein>
    <submittedName>
        <fullName evidence="2">Uma2 family endonuclease</fullName>
    </submittedName>
</protein>
<dbReference type="SUPFAM" id="SSF52980">
    <property type="entry name" value="Restriction endonuclease-like"/>
    <property type="match status" value="1"/>
</dbReference>
<evidence type="ECO:0000313" key="3">
    <source>
        <dbReference type="Proteomes" id="UP001597301"/>
    </source>
</evidence>
<dbReference type="RefSeq" id="WP_380775336.1">
    <property type="nucleotide sequence ID" value="NZ_JBHUEO010000063.1"/>
</dbReference>
<proteinExistence type="predicted"/>
<feature type="domain" description="Putative restriction endonuclease" evidence="1">
    <location>
        <begin position="2"/>
        <end position="73"/>
    </location>
</feature>
<organism evidence="2 3">
    <name type="scientific">Siminovitchia sediminis</name>
    <dbReference type="NCBI Taxonomy" id="1274353"/>
    <lineage>
        <taxon>Bacteria</taxon>
        <taxon>Bacillati</taxon>
        <taxon>Bacillota</taxon>
        <taxon>Bacilli</taxon>
        <taxon>Bacillales</taxon>
        <taxon>Bacillaceae</taxon>
        <taxon>Siminovitchia</taxon>
    </lineage>
</organism>
<keyword evidence="2" id="KW-0540">Nuclease</keyword>
<dbReference type="PANTHER" id="PTHR34107">
    <property type="entry name" value="SLL0198 PROTEIN-RELATED"/>
    <property type="match status" value="1"/>
</dbReference>
<keyword evidence="3" id="KW-1185">Reference proteome</keyword>
<gene>
    <name evidence="2" type="ORF">ACFSCZ_16135</name>
</gene>
<dbReference type="InterPro" id="IPR011335">
    <property type="entry name" value="Restrct_endonuc-II-like"/>
</dbReference>
<accession>A0ABW4KLX9</accession>
<reference evidence="3" key="1">
    <citation type="journal article" date="2019" name="Int. J. Syst. Evol. Microbiol.">
        <title>The Global Catalogue of Microorganisms (GCM) 10K type strain sequencing project: providing services to taxonomists for standard genome sequencing and annotation.</title>
        <authorList>
            <consortium name="The Broad Institute Genomics Platform"/>
            <consortium name="The Broad Institute Genome Sequencing Center for Infectious Disease"/>
            <person name="Wu L."/>
            <person name="Ma J."/>
        </authorList>
    </citation>
    <scope>NUCLEOTIDE SEQUENCE [LARGE SCALE GENOMIC DNA]</scope>
    <source>
        <strain evidence="3">CGMCC 1.12295</strain>
    </source>
</reference>
<dbReference type="Proteomes" id="UP001597301">
    <property type="component" value="Unassembled WGS sequence"/>
</dbReference>
<keyword evidence="2" id="KW-0255">Endonuclease</keyword>
<evidence type="ECO:0000259" key="1">
    <source>
        <dbReference type="Pfam" id="PF05685"/>
    </source>
</evidence>
<dbReference type="PANTHER" id="PTHR34107:SF4">
    <property type="entry name" value="SLL1222 PROTEIN"/>
    <property type="match status" value="1"/>
</dbReference>
<dbReference type="CDD" id="cd06260">
    <property type="entry name" value="DUF820-like"/>
    <property type="match status" value="1"/>
</dbReference>
<dbReference type="Pfam" id="PF05685">
    <property type="entry name" value="Uma2"/>
    <property type="match status" value="1"/>
</dbReference>
<evidence type="ECO:0000313" key="2">
    <source>
        <dbReference type="EMBL" id="MFD1708246.1"/>
    </source>
</evidence>
<name>A0ABW4KLX9_9BACI</name>
<dbReference type="InterPro" id="IPR008538">
    <property type="entry name" value="Uma2"/>
</dbReference>
<dbReference type="GO" id="GO:0004519">
    <property type="term" value="F:endonuclease activity"/>
    <property type="evidence" value="ECO:0007669"/>
    <property type="project" value="UniProtKB-KW"/>
</dbReference>
<dbReference type="EMBL" id="JBHUEO010000063">
    <property type="protein sequence ID" value="MFD1708246.1"/>
    <property type="molecule type" value="Genomic_DNA"/>
</dbReference>
<sequence>MEILSPSHQAHDLIFKSNLYQADGIKEYWIVNPILHHIMIDSLDNSNQYRLAANEKQGMVRSNIIEGFEVDVEKMFD</sequence>
<keyword evidence="2" id="KW-0378">Hydrolase</keyword>